<comment type="caution">
    <text evidence="3">The sequence shown here is derived from an EMBL/GenBank/DDBJ whole genome shotgun (WGS) entry which is preliminary data.</text>
</comment>
<keyword evidence="2" id="KW-0812">Transmembrane</keyword>
<feature type="transmembrane region" description="Helical" evidence="2">
    <location>
        <begin position="86"/>
        <end position="107"/>
    </location>
</feature>
<evidence type="ECO:0000256" key="1">
    <source>
        <dbReference type="SAM" id="MobiDB-lite"/>
    </source>
</evidence>
<keyword evidence="2" id="KW-0472">Membrane</keyword>
<keyword evidence="4" id="KW-1185">Reference proteome</keyword>
<keyword evidence="2" id="KW-1133">Transmembrane helix</keyword>
<evidence type="ECO:0008006" key="5">
    <source>
        <dbReference type="Google" id="ProtNLM"/>
    </source>
</evidence>
<feature type="compositionally biased region" description="Polar residues" evidence="1">
    <location>
        <begin position="150"/>
        <end position="164"/>
    </location>
</feature>
<reference evidence="3" key="1">
    <citation type="submission" date="2020-06" db="EMBL/GenBank/DDBJ databases">
        <title>Legume-microbial interactions unlock mineral nutrients during tropical forest succession.</title>
        <authorList>
            <person name="Epihov D.Z."/>
        </authorList>
    </citation>
    <scope>NUCLEOTIDE SEQUENCE [LARGE SCALE GENOMIC DNA]</scope>
    <source>
        <strain evidence="3">Pan2503</strain>
    </source>
</reference>
<proteinExistence type="predicted"/>
<evidence type="ECO:0000256" key="2">
    <source>
        <dbReference type="SAM" id="Phobius"/>
    </source>
</evidence>
<accession>A0A7V8NMK3</accession>
<gene>
    <name evidence="3" type="ORF">HRJ53_03860</name>
</gene>
<protein>
    <recommendedName>
        <fullName evidence="5">Zinc-finger domain-containing protein</fullName>
    </recommendedName>
</protein>
<feature type="region of interest" description="Disordered" evidence="1">
    <location>
        <begin position="144"/>
        <end position="168"/>
    </location>
</feature>
<organism evidence="3 4">
    <name type="scientific">Candidatus Acidiferrum panamense</name>
    <dbReference type="NCBI Taxonomy" id="2741543"/>
    <lineage>
        <taxon>Bacteria</taxon>
        <taxon>Pseudomonadati</taxon>
        <taxon>Acidobacteriota</taxon>
        <taxon>Terriglobia</taxon>
        <taxon>Candidatus Acidiferrales</taxon>
        <taxon>Candidatus Acidiferrum</taxon>
    </lineage>
</organism>
<evidence type="ECO:0000313" key="4">
    <source>
        <dbReference type="Proteomes" id="UP000567293"/>
    </source>
</evidence>
<dbReference type="Proteomes" id="UP000567293">
    <property type="component" value="Unassembled WGS sequence"/>
</dbReference>
<evidence type="ECO:0000313" key="3">
    <source>
        <dbReference type="EMBL" id="MBA0084110.1"/>
    </source>
</evidence>
<dbReference type="EMBL" id="JACDQQ010000378">
    <property type="protein sequence ID" value="MBA0084110.1"/>
    <property type="molecule type" value="Genomic_DNA"/>
</dbReference>
<sequence length="235" mass="25102">MLCEHYKDALIEAAASGAAPSRELREHLAECASCRAVFGQEQSLFAAIDTGLHAAANAEIPPSLLPGARARLDEVGTPRFRWVQPLVFGSTGLALGLVVFVMAWPHLAGREEMAKKVPALASIPMDANREGSSPKSAQMLAVPVKHTHASRNSTQSDSAASSNPEVLVPPDERDGLALLVASLNEHRDLAAALLARVPDKEDSLISVDRLRIDALEIKPLEGRETETLDSAGEKH</sequence>
<dbReference type="AlphaFoldDB" id="A0A7V8NMK3"/>
<name>A0A7V8NMK3_9BACT</name>